<dbReference type="Proteomes" id="UP000828390">
    <property type="component" value="Unassembled WGS sequence"/>
</dbReference>
<reference evidence="1" key="2">
    <citation type="submission" date="2020-11" db="EMBL/GenBank/DDBJ databases">
        <authorList>
            <person name="McCartney M.A."/>
            <person name="Auch B."/>
            <person name="Kono T."/>
            <person name="Mallez S."/>
            <person name="Becker A."/>
            <person name="Gohl D.M."/>
            <person name="Silverstein K.A.T."/>
            <person name="Koren S."/>
            <person name="Bechman K.B."/>
            <person name="Herman A."/>
            <person name="Abrahante J.E."/>
            <person name="Garbe J."/>
        </authorList>
    </citation>
    <scope>NUCLEOTIDE SEQUENCE</scope>
    <source>
        <strain evidence="1">Duluth1</strain>
        <tissue evidence="1">Whole animal</tissue>
    </source>
</reference>
<gene>
    <name evidence="1" type="ORF">DPMN_173259</name>
</gene>
<name>A0A9D4E4R5_DREPO</name>
<organism evidence="1 2">
    <name type="scientific">Dreissena polymorpha</name>
    <name type="common">Zebra mussel</name>
    <name type="synonym">Mytilus polymorpha</name>
    <dbReference type="NCBI Taxonomy" id="45954"/>
    <lineage>
        <taxon>Eukaryota</taxon>
        <taxon>Metazoa</taxon>
        <taxon>Spiralia</taxon>
        <taxon>Lophotrochozoa</taxon>
        <taxon>Mollusca</taxon>
        <taxon>Bivalvia</taxon>
        <taxon>Autobranchia</taxon>
        <taxon>Heteroconchia</taxon>
        <taxon>Euheterodonta</taxon>
        <taxon>Imparidentia</taxon>
        <taxon>Neoheterodontei</taxon>
        <taxon>Myida</taxon>
        <taxon>Dreissenoidea</taxon>
        <taxon>Dreissenidae</taxon>
        <taxon>Dreissena</taxon>
    </lineage>
</organism>
<keyword evidence="2" id="KW-1185">Reference proteome</keyword>
<accession>A0A9D4E4R5</accession>
<comment type="caution">
    <text evidence="1">The sequence shown here is derived from an EMBL/GenBank/DDBJ whole genome shotgun (WGS) entry which is preliminary data.</text>
</comment>
<evidence type="ECO:0000313" key="2">
    <source>
        <dbReference type="Proteomes" id="UP000828390"/>
    </source>
</evidence>
<proteinExistence type="predicted"/>
<dbReference type="AlphaFoldDB" id="A0A9D4E4R5"/>
<dbReference type="EMBL" id="JAIWYP010000009">
    <property type="protein sequence ID" value="KAH3771930.1"/>
    <property type="molecule type" value="Genomic_DNA"/>
</dbReference>
<evidence type="ECO:0000313" key="1">
    <source>
        <dbReference type="EMBL" id="KAH3771930.1"/>
    </source>
</evidence>
<reference evidence="1" key="1">
    <citation type="journal article" date="2019" name="bioRxiv">
        <title>The Genome of the Zebra Mussel, Dreissena polymorpha: A Resource for Invasive Species Research.</title>
        <authorList>
            <person name="McCartney M.A."/>
            <person name="Auch B."/>
            <person name="Kono T."/>
            <person name="Mallez S."/>
            <person name="Zhang Y."/>
            <person name="Obille A."/>
            <person name="Becker A."/>
            <person name="Abrahante J.E."/>
            <person name="Garbe J."/>
            <person name="Badalamenti J.P."/>
            <person name="Herman A."/>
            <person name="Mangelson H."/>
            <person name="Liachko I."/>
            <person name="Sullivan S."/>
            <person name="Sone E.D."/>
            <person name="Koren S."/>
            <person name="Silverstein K.A.T."/>
            <person name="Beckman K.B."/>
            <person name="Gohl D.M."/>
        </authorList>
    </citation>
    <scope>NUCLEOTIDE SEQUENCE</scope>
    <source>
        <strain evidence="1">Duluth1</strain>
        <tissue evidence="1">Whole animal</tissue>
    </source>
</reference>
<sequence>MTGCERLKPEKRLLARYDKVRGEFPSRNIHVSSSHVVEGEFVERSERSSWS</sequence>
<protein>
    <submittedName>
        <fullName evidence="1">Uncharacterized protein</fullName>
    </submittedName>
</protein>